<dbReference type="Gene3D" id="2.60.120.10">
    <property type="entry name" value="Jelly Rolls"/>
    <property type="match status" value="1"/>
</dbReference>
<dbReference type="SUPFAM" id="SSF46785">
    <property type="entry name" value="Winged helix' DNA-binding domain"/>
    <property type="match status" value="1"/>
</dbReference>
<name>A0A3N0AFG5_9ACTN</name>
<dbReference type="InterPro" id="IPR036390">
    <property type="entry name" value="WH_DNA-bd_sf"/>
</dbReference>
<dbReference type="InterPro" id="IPR014710">
    <property type="entry name" value="RmlC-like_jellyroll"/>
</dbReference>
<dbReference type="InterPro" id="IPR012318">
    <property type="entry name" value="HTH_CRP"/>
</dbReference>
<accession>A0A3N0AFG5</accession>
<keyword evidence="6" id="KW-1185">Reference proteome</keyword>
<sequence>MDRAIARAIHASPLFAGTRFDESAIRTETLRKGRLLDDMRGSCACVGLIVEGAIDVYSVAADGFEVKLAELGIGDSFGICNLCSERALPTVLRCRTACRVMLVPKARFMATMESDAELALRYARVCNEKIAFLIGRIEELAQATSAVKLETYLCEHADENGIVRIEGTRDDLARYLGISRSALFRQIARLKEEGVVCSHGRALRLCRAPRLPRSNEAR</sequence>
<dbReference type="AlphaFoldDB" id="A0A3N0AFG5"/>
<dbReference type="PANTHER" id="PTHR24567">
    <property type="entry name" value="CRP FAMILY TRANSCRIPTIONAL REGULATORY PROTEIN"/>
    <property type="match status" value="1"/>
</dbReference>
<dbReference type="Pfam" id="PF00027">
    <property type="entry name" value="cNMP_binding"/>
    <property type="match status" value="1"/>
</dbReference>
<dbReference type="InterPro" id="IPR050397">
    <property type="entry name" value="Env_Response_Regulators"/>
</dbReference>
<evidence type="ECO:0000256" key="3">
    <source>
        <dbReference type="ARBA" id="ARBA00023163"/>
    </source>
</evidence>
<dbReference type="GO" id="GO:0005829">
    <property type="term" value="C:cytosol"/>
    <property type="evidence" value="ECO:0007669"/>
    <property type="project" value="TreeGrafter"/>
</dbReference>
<dbReference type="InterPro" id="IPR000595">
    <property type="entry name" value="cNMP-bd_dom"/>
</dbReference>
<evidence type="ECO:0000256" key="2">
    <source>
        <dbReference type="ARBA" id="ARBA00023125"/>
    </source>
</evidence>
<dbReference type="EMBL" id="QICB01000003">
    <property type="protein sequence ID" value="RNL19860.1"/>
    <property type="molecule type" value="Genomic_DNA"/>
</dbReference>
<dbReference type="Pfam" id="PF13545">
    <property type="entry name" value="HTH_Crp_2"/>
    <property type="match status" value="1"/>
</dbReference>
<comment type="caution">
    <text evidence="5">The sequence shown here is derived from an EMBL/GenBank/DDBJ whole genome shotgun (WGS) entry which is preliminary data.</text>
</comment>
<keyword evidence="1" id="KW-0805">Transcription regulation</keyword>
<keyword evidence="2" id="KW-0238">DNA-binding</keyword>
<dbReference type="GO" id="GO:0003677">
    <property type="term" value="F:DNA binding"/>
    <property type="evidence" value="ECO:0007669"/>
    <property type="project" value="UniProtKB-KW"/>
</dbReference>
<reference evidence="6" key="1">
    <citation type="submission" date="2018-05" db="EMBL/GenBank/DDBJ databases">
        <title>Genome Sequencing of selected type strains of the family Eggerthellaceae.</title>
        <authorList>
            <person name="Danylec N."/>
            <person name="Stoll D.A."/>
            <person name="Doetsch A."/>
            <person name="Huch M."/>
        </authorList>
    </citation>
    <scope>NUCLEOTIDE SEQUENCE [LARGE SCALE GENOMIC DNA]</scope>
    <source>
        <strain evidence="6">DSM 17537</strain>
    </source>
</reference>
<dbReference type="GO" id="GO:0003700">
    <property type="term" value="F:DNA-binding transcription factor activity"/>
    <property type="evidence" value="ECO:0007669"/>
    <property type="project" value="TreeGrafter"/>
</dbReference>
<protein>
    <submittedName>
        <fullName evidence="5">Crp/Fnr family transcriptional regulator</fullName>
    </submittedName>
</protein>
<gene>
    <name evidence="5" type="ORF">DMP07_05710</name>
</gene>
<organism evidence="5 6">
    <name type="scientific">Slackia faecicanis</name>
    <dbReference type="NCBI Taxonomy" id="255723"/>
    <lineage>
        <taxon>Bacteria</taxon>
        <taxon>Bacillati</taxon>
        <taxon>Actinomycetota</taxon>
        <taxon>Coriobacteriia</taxon>
        <taxon>Eggerthellales</taxon>
        <taxon>Eggerthellaceae</taxon>
        <taxon>Slackia</taxon>
    </lineage>
</organism>
<dbReference type="PROSITE" id="PS50042">
    <property type="entry name" value="CNMP_BINDING_3"/>
    <property type="match status" value="1"/>
</dbReference>
<evidence type="ECO:0000313" key="6">
    <source>
        <dbReference type="Proteomes" id="UP000267368"/>
    </source>
</evidence>
<dbReference type="Proteomes" id="UP000267368">
    <property type="component" value="Unassembled WGS sequence"/>
</dbReference>
<feature type="domain" description="Cyclic nucleotide-binding" evidence="4">
    <location>
        <begin position="48"/>
        <end position="112"/>
    </location>
</feature>
<proteinExistence type="predicted"/>
<dbReference type="InterPro" id="IPR018490">
    <property type="entry name" value="cNMP-bd_dom_sf"/>
</dbReference>
<dbReference type="RefSeq" id="WP_123198181.1">
    <property type="nucleotide sequence ID" value="NZ_QICB01000003.1"/>
</dbReference>
<evidence type="ECO:0000256" key="1">
    <source>
        <dbReference type="ARBA" id="ARBA00023015"/>
    </source>
</evidence>
<keyword evidence="3" id="KW-0804">Transcription</keyword>
<dbReference type="OrthoDB" id="3176638at2"/>
<dbReference type="SMART" id="SM00419">
    <property type="entry name" value="HTH_CRP"/>
    <property type="match status" value="1"/>
</dbReference>
<evidence type="ECO:0000313" key="5">
    <source>
        <dbReference type="EMBL" id="RNL19860.1"/>
    </source>
</evidence>
<dbReference type="SUPFAM" id="SSF51206">
    <property type="entry name" value="cAMP-binding domain-like"/>
    <property type="match status" value="1"/>
</dbReference>
<dbReference type="PANTHER" id="PTHR24567:SF26">
    <property type="entry name" value="REGULATORY PROTEIN YEIL"/>
    <property type="match status" value="1"/>
</dbReference>
<evidence type="ECO:0000259" key="4">
    <source>
        <dbReference type="PROSITE" id="PS50042"/>
    </source>
</evidence>
<dbReference type="CDD" id="cd00038">
    <property type="entry name" value="CAP_ED"/>
    <property type="match status" value="1"/>
</dbReference>